<dbReference type="InterPro" id="IPR002181">
    <property type="entry name" value="Fibrinogen_a/b/g_C_dom"/>
</dbReference>
<comment type="caution">
    <text evidence="5">The sequence shown here is derived from an EMBL/GenBank/DDBJ whole genome shotgun (WGS) entry which is preliminary data.</text>
</comment>
<dbReference type="PANTHER" id="PTHR19143:SF458">
    <property type="entry name" value="FIBRINOGEN C-TERMINAL DOMAIN-CONTAINING PROTEIN-RELATED"/>
    <property type="match status" value="1"/>
</dbReference>
<dbReference type="PROSITE" id="PS00514">
    <property type="entry name" value="FIBRINOGEN_C_1"/>
    <property type="match status" value="1"/>
</dbReference>
<dbReference type="InterPro" id="IPR020837">
    <property type="entry name" value="Fibrinogen_CS"/>
</dbReference>
<accession>A0AAV2RTK8</accession>
<feature type="domain" description="Fibrinogen C-terminal" evidence="4">
    <location>
        <begin position="270"/>
        <end position="493"/>
    </location>
</feature>
<keyword evidence="6" id="KW-1185">Reference proteome</keyword>
<gene>
    <name evidence="5" type="ORF">MNOR_LOCUS28512</name>
</gene>
<keyword evidence="1" id="KW-1015">Disulfide bond</keyword>
<evidence type="ECO:0000256" key="3">
    <source>
        <dbReference type="SAM" id="SignalP"/>
    </source>
</evidence>
<dbReference type="SUPFAM" id="SSF57997">
    <property type="entry name" value="Tropomyosin"/>
    <property type="match status" value="1"/>
</dbReference>
<dbReference type="PANTHER" id="PTHR19143">
    <property type="entry name" value="FIBRINOGEN/TENASCIN/ANGIOPOEITIN"/>
    <property type="match status" value="1"/>
</dbReference>
<dbReference type="InterPro" id="IPR014716">
    <property type="entry name" value="Fibrinogen_a/b/g_C_1"/>
</dbReference>
<dbReference type="EMBL" id="CAXKWB010031569">
    <property type="protein sequence ID" value="CAL4139784.1"/>
    <property type="molecule type" value="Genomic_DNA"/>
</dbReference>
<dbReference type="Gene3D" id="3.90.215.10">
    <property type="entry name" value="Gamma Fibrinogen, chain A, domain 1"/>
    <property type="match status" value="1"/>
</dbReference>
<organism evidence="5 6">
    <name type="scientific">Meganyctiphanes norvegica</name>
    <name type="common">Northern krill</name>
    <name type="synonym">Thysanopoda norvegica</name>
    <dbReference type="NCBI Taxonomy" id="48144"/>
    <lineage>
        <taxon>Eukaryota</taxon>
        <taxon>Metazoa</taxon>
        <taxon>Ecdysozoa</taxon>
        <taxon>Arthropoda</taxon>
        <taxon>Crustacea</taxon>
        <taxon>Multicrustacea</taxon>
        <taxon>Malacostraca</taxon>
        <taxon>Eumalacostraca</taxon>
        <taxon>Eucarida</taxon>
        <taxon>Euphausiacea</taxon>
        <taxon>Euphausiidae</taxon>
        <taxon>Meganyctiphanes</taxon>
    </lineage>
</organism>
<dbReference type="CDD" id="cd00087">
    <property type="entry name" value="FReD"/>
    <property type="match status" value="1"/>
</dbReference>
<feature type="chain" id="PRO_5043315383" description="Fibrinogen C-terminal domain-containing protein" evidence="3">
    <location>
        <begin position="22"/>
        <end position="494"/>
    </location>
</feature>
<reference evidence="5 6" key="1">
    <citation type="submission" date="2024-05" db="EMBL/GenBank/DDBJ databases">
        <authorList>
            <person name="Wallberg A."/>
        </authorList>
    </citation>
    <scope>NUCLEOTIDE SEQUENCE [LARGE SCALE GENOMIC DNA]</scope>
</reference>
<name>A0AAV2RTK8_MEGNR</name>
<sequence length="494" mass="56026">IPLLLLVCCCSNIIVNNSVYAVDLNEQMENFKTEMLAVISMISVKIDNVDSKVDTIHQEITNIQEEMSNIKHQISNTELMTNDINVKAGNIQKEMTNMKLQISNNELMTNNINVKVGNIQDEMTNMKLLFGSNGLIANELNQKISLLPTQILNMELNLGTSIKDTFEYEIKELQNNISLVEEEQENRIMNHFEEINNTLGSLEKKCNENQEKLNMVNNSIETGSIDVKILDIDNDLLNITSDIILQTAVNKSEVIDINSQADHRLSLIPCQTGPPSRNCADLYSKGCKSSESAEIFPYSSSPGQGVYVLCDHVSDGGQWTIIQRRQDVEPREDFDRSWEEYVEGFGDLDGEFWVGLKLIHELTTHSKQELHILLEDWDGETRWAKYSNFYIASAEDNYRITVTGYTGDAGDSMDYSNGQAFSTHHRDNDVWSGNCAKDDKSNGWWYEGCARALLNGEPNRGTDTPHHQGIMWAEWHGFKYSLWGATMKIRPTVE</sequence>
<dbReference type="PROSITE" id="PS51406">
    <property type="entry name" value="FIBRINOGEN_C_2"/>
    <property type="match status" value="1"/>
</dbReference>
<dbReference type="Proteomes" id="UP001497623">
    <property type="component" value="Unassembled WGS sequence"/>
</dbReference>
<evidence type="ECO:0000313" key="5">
    <source>
        <dbReference type="EMBL" id="CAL4139784.1"/>
    </source>
</evidence>
<dbReference type="SMART" id="SM00186">
    <property type="entry name" value="FBG"/>
    <property type="match status" value="1"/>
</dbReference>
<keyword evidence="3" id="KW-0732">Signal</keyword>
<proteinExistence type="predicted"/>
<feature type="non-terminal residue" evidence="5">
    <location>
        <position position="1"/>
    </location>
</feature>
<evidence type="ECO:0000256" key="2">
    <source>
        <dbReference type="SAM" id="Coils"/>
    </source>
</evidence>
<evidence type="ECO:0000313" key="6">
    <source>
        <dbReference type="Proteomes" id="UP001497623"/>
    </source>
</evidence>
<feature type="signal peptide" evidence="3">
    <location>
        <begin position="1"/>
        <end position="21"/>
    </location>
</feature>
<dbReference type="InterPro" id="IPR036056">
    <property type="entry name" value="Fibrinogen-like_C"/>
</dbReference>
<dbReference type="Pfam" id="PF00147">
    <property type="entry name" value="Fibrinogen_C"/>
    <property type="match status" value="1"/>
</dbReference>
<keyword evidence="2" id="KW-0175">Coiled coil</keyword>
<feature type="coiled-coil region" evidence="2">
    <location>
        <begin position="46"/>
        <end position="80"/>
    </location>
</feature>
<dbReference type="InterPro" id="IPR050373">
    <property type="entry name" value="Fibrinogen_C-term_domain"/>
</dbReference>
<dbReference type="SUPFAM" id="SSF56496">
    <property type="entry name" value="Fibrinogen C-terminal domain-like"/>
    <property type="match status" value="1"/>
</dbReference>
<protein>
    <recommendedName>
        <fullName evidence="4">Fibrinogen C-terminal domain-containing protein</fullName>
    </recommendedName>
</protein>
<dbReference type="GO" id="GO:0005615">
    <property type="term" value="C:extracellular space"/>
    <property type="evidence" value="ECO:0007669"/>
    <property type="project" value="TreeGrafter"/>
</dbReference>
<evidence type="ECO:0000256" key="1">
    <source>
        <dbReference type="ARBA" id="ARBA00023157"/>
    </source>
</evidence>
<evidence type="ECO:0000259" key="4">
    <source>
        <dbReference type="PROSITE" id="PS51406"/>
    </source>
</evidence>
<dbReference type="AlphaFoldDB" id="A0AAV2RTK8"/>
<feature type="coiled-coil region" evidence="2">
    <location>
        <begin position="163"/>
        <end position="212"/>
    </location>
</feature>